<reference evidence="5 6" key="1">
    <citation type="submission" date="2015-09" db="EMBL/GenBank/DDBJ databases">
        <title>Host preference determinants of Valsa canker pathogens revealed by comparative genomics.</title>
        <authorList>
            <person name="Yin Z."/>
            <person name="Huang L."/>
        </authorList>
    </citation>
    <scope>NUCLEOTIDE SEQUENCE [LARGE SCALE GENOMIC DNA]</scope>
    <source>
        <strain evidence="5 6">YSFL</strain>
    </source>
</reference>
<evidence type="ECO:0000256" key="3">
    <source>
        <dbReference type="ARBA" id="ARBA00023002"/>
    </source>
</evidence>
<evidence type="ECO:0008006" key="7">
    <source>
        <dbReference type="Google" id="ProtNLM"/>
    </source>
</evidence>
<evidence type="ECO:0000313" key="6">
    <source>
        <dbReference type="Proteomes" id="UP000284375"/>
    </source>
</evidence>
<feature type="compositionally biased region" description="Polar residues" evidence="4">
    <location>
        <begin position="1"/>
        <end position="13"/>
    </location>
</feature>
<comment type="similarity">
    <text evidence="1">Belongs to the short-chain dehydrogenases/reductases (SDR) family.</text>
</comment>
<comment type="caution">
    <text evidence="5">The sequence shown here is derived from an EMBL/GenBank/DDBJ whole genome shotgun (WGS) entry which is preliminary data.</text>
</comment>
<evidence type="ECO:0000256" key="2">
    <source>
        <dbReference type="ARBA" id="ARBA00022857"/>
    </source>
</evidence>
<dbReference type="GO" id="GO:0016491">
    <property type="term" value="F:oxidoreductase activity"/>
    <property type="evidence" value="ECO:0007669"/>
    <property type="project" value="UniProtKB-KW"/>
</dbReference>
<keyword evidence="3" id="KW-0560">Oxidoreductase</keyword>
<evidence type="ECO:0000313" key="5">
    <source>
        <dbReference type="EMBL" id="ROV95107.1"/>
    </source>
</evidence>
<dbReference type="STRING" id="252740.A0A423VVK9"/>
<accession>A0A423VVK9</accession>
<keyword evidence="2" id="KW-0521">NADP</keyword>
<dbReference type="EMBL" id="LJZO01000025">
    <property type="protein sequence ID" value="ROV95107.1"/>
    <property type="molecule type" value="Genomic_DNA"/>
</dbReference>
<dbReference type="Gene3D" id="3.40.50.720">
    <property type="entry name" value="NAD(P)-binding Rossmann-like Domain"/>
    <property type="match status" value="1"/>
</dbReference>
<dbReference type="OrthoDB" id="191139at2759"/>
<protein>
    <recommendedName>
        <fullName evidence="7">Short-chain dehydrogenase</fullName>
    </recommendedName>
</protein>
<organism evidence="5 6">
    <name type="scientific">Cytospora chrysosperma</name>
    <name type="common">Cytospora canker fungus</name>
    <name type="synonym">Sphaeria chrysosperma</name>
    <dbReference type="NCBI Taxonomy" id="252740"/>
    <lineage>
        <taxon>Eukaryota</taxon>
        <taxon>Fungi</taxon>
        <taxon>Dikarya</taxon>
        <taxon>Ascomycota</taxon>
        <taxon>Pezizomycotina</taxon>
        <taxon>Sordariomycetes</taxon>
        <taxon>Sordariomycetidae</taxon>
        <taxon>Diaporthales</taxon>
        <taxon>Cytosporaceae</taxon>
        <taxon>Cytospora</taxon>
    </lineage>
</organism>
<dbReference type="Pfam" id="PF00106">
    <property type="entry name" value="adh_short"/>
    <property type="match status" value="1"/>
</dbReference>
<keyword evidence="6" id="KW-1185">Reference proteome</keyword>
<dbReference type="PANTHER" id="PTHR24320">
    <property type="entry name" value="RETINOL DEHYDROGENASE"/>
    <property type="match status" value="1"/>
</dbReference>
<dbReference type="PROSITE" id="PS00061">
    <property type="entry name" value="ADH_SHORT"/>
    <property type="match status" value="1"/>
</dbReference>
<dbReference type="InterPro" id="IPR036291">
    <property type="entry name" value="NAD(P)-bd_dom_sf"/>
</dbReference>
<gene>
    <name evidence="5" type="ORF">VSDG_05846</name>
</gene>
<dbReference type="InterPro" id="IPR002347">
    <property type="entry name" value="SDR_fam"/>
</dbReference>
<dbReference type="AlphaFoldDB" id="A0A423VVK9"/>
<sequence>MAPSLSSVLTQNFPPKPTFTEKDLPDLSGKIYIVTGTNTGLGKELSRMLYSKNGKVYMTARSEGKAEKAIQDIRAAVPKSTGALVPLVLDLADLTTIKASADRFLNAETRLHTLFNNAGYMGPEGPVERTAQGYEMHLGVNCLGPFLFTKLLAPTLVATARDESVPPNTARVIFLSSFAAELFAEKNVGVDMDNLDYRTDKPSKWRYGISKAADWGYAVELSRRYRGEGVIALGVNPGNLRSELFRHQSRAFRLLTGPANYPIVNGAYTELWAGLSPEVMVDKAGGYVAPFGRFHRVRRDLEAATKSEAEGGNGTFEGFWGWSEEQVSKYS</sequence>
<evidence type="ECO:0000256" key="4">
    <source>
        <dbReference type="SAM" id="MobiDB-lite"/>
    </source>
</evidence>
<dbReference type="SUPFAM" id="SSF51735">
    <property type="entry name" value="NAD(P)-binding Rossmann-fold domains"/>
    <property type="match status" value="1"/>
</dbReference>
<name>A0A423VVK9_CYTCH</name>
<feature type="region of interest" description="Disordered" evidence="4">
    <location>
        <begin position="1"/>
        <end position="20"/>
    </location>
</feature>
<dbReference type="PANTHER" id="PTHR24320:SF236">
    <property type="entry name" value="SHORT-CHAIN DEHYDROGENASE-RELATED"/>
    <property type="match status" value="1"/>
</dbReference>
<dbReference type="Proteomes" id="UP000284375">
    <property type="component" value="Unassembled WGS sequence"/>
</dbReference>
<evidence type="ECO:0000256" key="1">
    <source>
        <dbReference type="ARBA" id="ARBA00006484"/>
    </source>
</evidence>
<dbReference type="PRINTS" id="PR00081">
    <property type="entry name" value="GDHRDH"/>
</dbReference>
<proteinExistence type="inferred from homology"/>
<dbReference type="InterPro" id="IPR020904">
    <property type="entry name" value="Sc_DH/Rdtase_CS"/>
</dbReference>